<sequence length="154" mass="16539">MPRGGLSGSFSTPRVDVLIDMGNPLLNITVDGFLKIGAVAATRVAAEDAYHAFKRVDMIVDKFIFTDVITAQMQLKKMCKEGAYWGTVAGVYAGMEYGVERIRGTRDWKNAMIGGAVTGLAISLASNNHKDKIVMDAITGSAIATAAEFINYLT</sequence>
<accession>A0A218W837</accession>
<keyword evidence="2" id="KW-0812">Transmembrane</keyword>
<proteinExistence type="predicted"/>
<evidence type="ECO:0000256" key="3">
    <source>
        <dbReference type="ARBA" id="ARBA00022989"/>
    </source>
</evidence>
<dbReference type="EMBL" id="MTKT01004939">
    <property type="protein sequence ID" value="OWM68806.1"/>
    <property type="molecule type" value="Genomic_DNA"/>
</dbReference>
<keyword evidence="3" id="KW-1133">Transmembrane helix</keyword>
<organism evidence="5 6">
    <name type="scientific">Punica granatum</name>
    <name type="common">Pomegranate</name>
    <dbReference type="NCBI Taxonomy" id="22663"/>
    <lineage>
        <taxon>Eukaryota</taxon>
        <taxon>Viridiplantae</taxon>
        <taxon>Streptophyta</taxon>
        <taxon>Embryophyta</taxon>
        <taxon>Tracheophyta</taxon>
        <taxon>Spermatophyta</taxon>
        <taxon>Magnoliopsida</taxon>
        <taxon>eudicotyledons</taxon>
        <taxon>Gunneridae</taxon>
        <taxon>Pentapetalae</taxon>
        <taxon>rosids</taxon>
        <taxon>malvids</taxon>
        <taxon>Myrtales</taxon>
        <taxon>Lythraceae</taxon>
        <taxon>Punica</taxon>
    </lineage>
</organism>
<evidence type="ECO:0000256" key="4">
    <source>
        <dbReference type="ARBA" id="ARBA00023136"/>
    </source>
</evidence>
<reference evidence="6" key="1">
    <citation type="journal article" date="2017" name="Plant J.">
        <title>The pomegranate (Punica granatum L.) genome and the genomics of punicalagin biosynthesis.</title>
        <authorList>
            <person name="Qin G."/>
            <person name="Xu C."/>
            <person name="Ming R."/>
            <person name="Tang H."/>
            <person name="Guyot R."/>
            <person name="Kramer E.M."/>
            <person name="Hu Y."/>
            <person name="Yi X."/>
            <person name="Qi Y."/>
            <person name="Xu X."/>
            <person name="Gao Z."/>
            <person name="Pan H."/>
            <person name="Jian J."/>
            <person name="Tian Y."/>
            <person name="Yue Z."/>
            <person name="Xu Y."/>
        </authorList>
    </citation>
    <scope>NUCLEOTIDE SEQUENCE [LARGE SCALE GENOMIC DNA]</scope>
    <source>
        <strain evidence="6">cv. Dabenzi</strain>
    </source>
</reference>
<dbReference type="GO" id="GO:0009707">
    <property type="term" value="C:chloroplast outer membrane"/>
    <property type="evidence" value="ECO:0007669"/>
    <property type="project" value="TreeGrafter"/>
</dbReference>
<keyword evidence="4" id="KW-0472">Membrane</keyword>
<evidence type="ECO:0000256" key="2">
    <source>
        <dbReference type="ARBA" id="ARBA00022692"/>
    </source>
</evidence>
<dbReference type="GO" id="GO:0015171">
    <property type="term" value="F:amino acid transmembrane transporter activity"/>
    <property type="evidence" value="ECO:0007669"/>
    <property type="project" value="TreeGrafter"/>
</dbReference>
<dbReference type="AlphaFoldDB" id="A0A218W837"/>
<dbReference type="PANTHER" id="PTHR15371">
    <property type="entry name" value="TIM23"/>
    <property type="match status" value="1"/>
</dbReference>
<dbReference type="GO" id="GO:0045037">
    <property type="term" value="P:protein import into chloroplast stroma"/>
    <property type="evidence" value="ECO:0007669"/>
    <property type="project" value="TreeGrafter"/>
</dbReference>
<dbReference type="Pfam" id="PF02466">
    <property type="entry name" value="Tim17"/>
    <property type="match status" value="1"/>
</dbReference>
<evidence type="ECO:0000256" key="1">
    <source>
        <dbReference type="ARBA" id="ARBA00004141"/>
    </source>
</evidence>
<comment type="caution">
    <text evidence="5">The sequence shown here is derived from an EMBL/GenBank/DDBJ whole genome shotgun (WGS) entry which is preliminary data.</text>
</comment>
<evidence type="ECO:0000313" key="6">
    <source>
        <dbReference type="Proteomes" id="UP000197138"/>
    </source>
</evidence>
<dbReference type="InterPro" id="IPR045238">
    <property type="entry name" value="Tim23-like"/>
</dbReference>
<protein>
    <recommendedName>
        <fullName evidence="7">Outer envelope pore protein 16, chloroplastic</fullName>
    </recommendedName>
</protein>
<evidence type="ECO:0000313" key="5">
    <source>
        <dbReference type="EMBL" id="OWM68806.1"/>
    </source>
</evidence>
<name>A0A218W837_PUNGR</name>
<dbReference type="PANTHER" id="PTHR15371:SF2">
    <property type="entry name" value="OUTER ENVELOPE PORE PROTEIN 16-1, CHLOROPLASTIC"/>
    <property type="match status" value="1"/>
</dbReference>
<dbReference type="Proteomes" id="UP000197138">
    <property type="component" value="Unassembled WGS sequence"/>
</dbReference>
<gene>
    <name evidence="5" type="ORF">CDL15_Pgr024993</name>
</gene>
<evidence type="ECO:0008006" key="7">
    <source>
        <dbReference type="Google" id="ProtNLM"/>
    </source>
</evidence>
<comment type="subcellular location">
    <subcellularLocation>
        <location evidence="1">Membrane</location>
        <topology evidence="1">Multi-pass membrane protein</topology>
    </subcellularLocation>
</comment>